<organism evidence="1">
    <name type="scientific">human gut metagenome</name>
    <dbReference type="NCBI Taxonomy" id="408170"/>
    <lineage>
        <taxon>unclassified sequences</taxon>
        <taxon>metagenomes</taxon>
        <taxon>organismal metagenomes</taxon>
    </lineage>
</organism>
<evidence type="ECO:0008006" key="2">
    <source>
        <dbReference type="Google" id="ProtNLM"/>
    </source>
</evidence>
<proteinExistence type="predicted"/>
<accession>K1TCL5</accession>
<feature type="non-terminal residue" evidence="1">
    <location>
        <position position="1"/>
    </location>
</feature>
<dbReference type="AlphaFoldDB" id="K1TCL5"/>
<reference evidence="1" key="1">
    <citation type="journal article" date="2013" name="Environ. Microbiol.">
        <title>Microbiota from the distal guts of lean and obese adolescents exhibit partial functional redundancy besides clear differences in community structure.</title>
        <authorList>
            <person name="Ferrer M."/>
            <person name="Ruiz A."/>
            <person name="Lanza F."/>
            <person name="Haange S.B."/>
            <person name="Oberbach A."/>
            <person name="Till H."/>
            <person name="Bargiela R."/>
            <person name="Campoy C."/>
            <person name="Segura M.T."/>
            <person name="Richter M."/>
            <person name="von Bergen M."/>
            <person name="Seifert J."/>
            <person name="Suarez A."/>
        </authorList>
    </citation>
    <scope>NUCLEOTIDE SEQUENCE</scope>
</reference>
<comment type="caution">
    <text evidence="1">The sequence shown here is derived from an EMBL/GenBank/DDBJ whole genome shotgun (WGS) entry which is preliminary data.</text>
</comment>
<name>K1TCL5_9ZZZZ</name>
<dbReference type="EMBL" id="AJWY01006224">
    <property type="protein sequence ID" value="EKC67443.1"/>
    <property type="molecule type" value="Genomic_DNA"/>
</dbReference>
<sequence length="35" mass="3497">GIASVGICGATSTPKWLMQQVAEAVGELAKAGVRP</sequence>
<protein>
    <recommendedName>
        <fullName evidence="2">4-hydroxy-3-methylbut-2-enyl diphosphate reductase</fullName>
    </recommendedName>
</protein>
<gene>
    <name evidence="1" type="ORF">LEA_09298</name>
</gene>
<evidence type="ECO:0000313" key="1">
    <source>
        <dbReference type="EMBL" id="EKC67443.1"/>
    </source>
</evidence>